<dbReference type="OrthoDB" id="9514740at2759"/>
<organism evidence="1 2">
    <name type="scientific">Candolleomyces aberdarensis</name>
    <dbReference type="NCBI Taxonomy" id="2316362"/>
    <lineage>
        <taxon>Eukaryota</taxon>
        <taxon>Fungi</taxon>
        <taxon>Dikarya</taxon>
        <taxon>Basidiomycota</taxon>
        <taxon>Agaricomycotina</taxon>
        <taxon>Agaricomycetes</taxon>
        <taxon>Agaricomycetidae</taxon>
        <taxon>Agaricales</taxon>
        <taxon>Agaricineae</taxon>
        <taxon>Psathyrellaceae</taxon>
        <taxon>Candolleomyces</taxon>
    </lineage>
</organism>
<evidence type="ECO:0000313" key="2">
    <source>
        <dbReference type="Proteomes" id="UP000290288"/>
    </source>
</evidence>
<gene>
    <name evidence="1" type="ORF">EST38_g13140</name>
</gene>
<proteinExistence type="predicted"/>
<keyword evidence="2" id="KW-1185">Reference proteome</keyword>
<evidence type="ECO:0000313" key="1">
    <source>
        <dbReference type="EMBL" id="RXW12713.1"/>
    </source>
</evidence>
<name>A0A4Q2D0P0_9AGAR</name>
<dbReference type="AlphaFoldDB" id="A0A4Q2D0P0"/>
<dbReference type="Proteomes" id="UP000290288">
    <property type="component" value="Unassembled WGS sequence"/>
</dbReference>
<protein>
    <submittedName>
        <fullName evidence="1">Uncharacterized protein</fullName>
    </submittedName>
</protein>
<reference evidence="1 2" key="1">
    <citation type="submission" date="2019-01" db="EMBL/GenBank/DDBJ databases">
        <title>Draft genome sequence of Psathyrella aberdarensis IHI B618.</title>
        <authorList>
            <person name="Buettner E."/>
            <person name="Kellner H."/>
        </authorList>
    </citation>
    <scope>NUCLEOTIDE SEQUENCE [LARGE SCALE GENOMIC DNA]</scope>
    <source>
        <strain evidence="1 2">IHI B618</strain>
    </source>
</reference>
<accession>A0A4Q2D0P0</accession>
<dbReference type="EMBL" id="SDEE01001145">
    <property type="protein sequence ID" value="RXW12713.1"/>
    <property type="molecule type" value="Genomic_DNA"/>
</dbReference>
<comment type="caution">
    <text evidence="1">The sequence shown here is derived from an EMBL/GenBank/DDBJ whole genome shotgun (WGS) entry which is preliminary data.</text>
</comment>
<sequence>MLNSFARHDYLQGIHVALTAAKASEGLRDARRGPTKALLFVEVIHGPHDQVPQRTESQLFGYQRSRDDVVAVVPPWRRTPTEMRVYNFDAILPLGLLVYSEK</sequence>